<accession>A0A4Z1JY86</accession>
<proteinExistence type="predicted"/>
<sequence>MVIEQVGDTKQLIIDLDFVKIGHVDDIPSLLKALPMYATFISDVKTLLYAPAQHRSRAIYKNRIASLKKMVEVFDNKFNIKKLKVTIGLNGDDFYQMKLAAFVHELNLQRWTMTSHMFDQKGGTVVKTKVWS</sequence>
<organism evidence="1 2">
    <name type="scientific">Botrytis porri</name>
    <dbReference type="NCBI Taxonomy" id="87229"/>
    <lineage>
        <taxon>Eukaryota</taxon>
        <taxon>Fungi</taxon>
        <taxon>Dikarya</taxon>
        <taxon>Ascomycota</taxon>
        <taxon>Pezizomycotina</taxon>
        <taxon>Leotiomycetes</taxon>
        <taxon>Helotiales</taxon>
        <taxon>Sclerotiniaceae</taxon>
        <taxon>Botrytis</taxon>
    </lineage>
</organism>
<reference evidence="1 2" key="1">
    <citation type="submission" date="2017-12" db="EMBL/GenBank/DDBJ databases">
        <title>Comparative genomics of Botrytis spp.</title>
        <authorList>
            <person name="Valero-Jimenez C.A."/>
            <person name="Tapia P."/>
            <person name="Veloso J."/>
            <person name="Silva-Moreno E."/>
            <person name="Staats M."/>
            <person name="Valdes J.H."/>
            <person name="Van Kan J.A.L."/>
        </authorList>
    </citation>
    <scope>NUCLEOTIDE SEQUENCE [LARGE SCALE GENOMIC DNA]</scope>
    <source>
        <strain evidence="1 2">MUCL3349</strain>
    </source>
</reference>
<dbReference type="Proteomes" id="UP000297280">
    <property type="component" value="Unassembled WGS sequence"/>
</dbReference>
<dbReference type="EMBL" id="PQXO01002115">
    <property type="protein sequence ID" value="TGO78406.1"/>
    <property type="molecule type" value="Genomic_DNA"/>
</dbReference>
<evidence type="ECO:0000313" key="2">
    <source>
        <dbReference type="Proteomes" id="UP000297280"/>
    </source>
</evidence>
<name>A0A4Z1JY86_9HELO</name>
<gene>
    <name evidence="1" type="ORF">BPOR_2125g00010</name>
</gene>
<comment type="caution">
    <text evidence="1">The sequence shown here is derived from an EMBL/GenBank/DDBJ whole genome shotgun (WGS) entry which is preliminary data.</text>
</comment>
<dbReference type="AlphaFoldDB" id="A0A4Z1JY86"/>
<evidence type="ECO:0000313" key="1">
    <source>
        <dbReference type="EMBL" id="TGO78406.1"/>
    </source>
</evidence>
<protein>
    <submittedName>
        <fullName evidence="1">Uncharacterized protein</fullName>
    </submittedName>
</protein>
<keyword evidence="2" id="KW-1185">Reference proteome</keyword>